<dbReference type="GO" id="GO:0008374">
    <property type="term" value="F:O-acyltransferase activity"/>
    <property type="evidence" value="ECO:0007669"/>
    <property type="project" value="TreeGrafter"/>
</dbReference>
<dbReference type="AlphaFoldDB" id="A0A1H9TM70"/>
<keyword evidence="10" id="KW-1185">Reference proteome</keyword>
<dbReference type="Proteomes" id="UP000198885">
    <property type="component" value="Unassembled WGS sequence"/>
</dbReference>
<dbReference type="FunFam" id="2.160.10.10:FF:000025">
    <property type="entry name" value="Hexapeptide-repeat containing-acetyltransferase"/>
    <property type="match status" value="1"/>
</dbReference>
<evidence type="ECO:0000256" key="5">
    <source>
        <dbReference type="ARBA" id="ARBA00023315"/>
    </source>
</evidence>
<gene>
    <name evidence="9" type="ORF">SAMN04490244_104258</name>
</gene>
<accession>A0A1H9TM70</accession>
<dbReference type="SMART" id="SM01266">
    <property type="entry name" value="Mac"/>
    <property type="match status" value="1"/>
</dbReference>
<sequence length="183" mass="19184">MTELEKMLSGALYRPGDPELAAMRARAQDLMRRYNSTIVGEAEARDPILAELFGALGPGSAVRAPVYVDYGCHIEIGADCFFNFGCVMLDVCPIRIGDNVQVGPNVQLLAADHPRDAESRDAGLENGRPVTIGRNVWIGAAALILPGVTVGDDAIVGAGAVVTHDVPAGARVAGNPARVLPAR</sequence>
<dbReference type="InterPro" id="IPR001451">
    <property type="entry name" value="Hexapep"/>
</dbReference>
<dbReference type="InterPro" id="IPR024688">
    <property type="entry name" value="Mac_dom"/>
</dbReference>
<dbReference type="GO" id="GO:0005829">
    <property type="term" value="C:cytosol"/>
    <property type="evidence" value="ECO:0007669"/>
    <property type="project" value="TreeGrafter"/>
</dbReference>
<dbReference type="InterPro" id="IPR051159">
    <property type="entry name" value="Hexapeptide_acetyltransf"/>
</dbReference>
<dbReference type="Pfam" id="PF00132">
    <property type="entry name" value="Hexapep"/>
    <property type="match status" value="1"/>
</dbReference>
<dbReference type="Gene3D" id="2.160.10.10">
    <property type="entry name" value="Hexapeptide repeat proteins"/>
    <property type="match status" value="1"/>
</dbReference>
<dbReference type="Pfam" id="PF12464">
    <property type="entry name" value="Mac"/>
    <property type="match status" value="1"/>
</dbReference>
<organism evidence="9 10">
    <name type="scientific">Tranquillimonas rosea</name>
    <dbReference type="NCBI Taxonomy" id="641238"/>
    <lineage>
        <taxon>Bacteria</taxon>
        <taxon>Pseudomonadati</taxon>
        <taxon>Pseudomonadota</taxon>
        <taxon>Alphaproteobacteria</taxon>
        <taxon>Rhodobacterales</taxon>
        <taxon>Roseobacteraceae</taxon>
        <taxon>Tranquillimonas</taxon>
    </lineage>
</organism>
<evidence type="ECO:0000256" key="1">
    <source>
        <dbReference type="ARBA" id="ARBA00007274"/>
    </source>
</evidence>
<evidence type="ECO:0000256" key="4">
    <source>
        <dbReference type="ARBA" id="ARBA00022737"/>
    </source>
</evidence>
<dbReference type="InterPro" id="IPR011004">
    <property type="entry name" value="Trimer_LpxA-like_sf"/>
</dbReference>
<comment type="function">
    <text evidence="6">Acetyltransferase implicated in the O-acetylation of Nod factors.</text>
</comment>
<dbReference type="PANTHER" id="PTHR23416">
    <property type="entry name" value="SIALIC ACID SYNTHASE-RELATED"/>
    <property type="match status" value="1"/>
</dbReference>
<dbReference type="CDD" id="cd03357">
    <property type="entry name" value="LbH_MAT_GAT"/>
    <property type="match status" value="1"/>
</dbReference>
<reference evidence="9 10" key="1">
    <citation type="submission" date="2016-10" db="EMBL/GenBank/DDBJ databases">
        <authorList>
            <person name="de Groot N.N."/>
        </authorList>
    </citation>
    <scope>NUCLEOTIDE SEQUENCE [LARGE SCALE GENOMIC DNA]</scope>
    <source>
        <strain evidence="9 10">DSM 23042</strain>
    </source>
</reference>
<dbReference type="GO" id="GO:0016407">
    <property type="term" value="F:acetyltransferase activity"/>
    <property type="evidence" value="ECO:0007669"/>
    <property type="project" value="InterPro"/>
</dbReference>
<comment type="similarity">
    <text evidence="1">Belongs to the transferase hexapeptide repeat family.</text>
</comment>
<keyword evidence="4" id="KW-0677">Repeat</keyword>
<proteinExistence type="inferred from homology"/>
<protein>
    <recommendedName>
        <fullName evidence="7">Nodulation protein L</fullName>
    </recommendedName>
</protein>
<evidence type="ECO:0000256" key="7">
    <source>
        <dbReference type="ARBA" id="ARBA00067695"/>
    </source>
</evidence>
<dbReference type="STRING" id="641238.SAMN04490244_104258"/>
<dbReference type="InterPro" id="IPR018357">
    <property type="entry name" value="Hexapep_transf_CS"/>
</dbReference>
<keyword evidence="3 9" id="KW-0808">Transferase</keyword>
<dbReference type="PROSITE" id="PS00101">
    <property type="entry name" value="HEXAPEP_TRANSFERASES"/>
    <property type="match status" value="1"/>
</dbReference>
<evidence type="ECO:0000313" key="9">
    <source>
        <dbReference type="EMBL" id="SER98104.1"/>
    </source>
</evidence>
<feature type="domain" description="Maltose/galactoside acetyltransferase" evidence="8">
    <location>
        <begin position="4"/>
        <end position="58"/>
    </location>
</feature>
<evidence type="ECO:0000256" key="2">
    <source>
        <dbReference type="ARBA" id="ARBA00022458"/>
    </source>
</evidence>
<dbReference type="OrthoDB" id="9815592at2"/>
<dbReference type="SUPFAM" id="SSF51161">
    <property type="entry name" value="Trimeric LpxA-like enzymes"/>
    <property type="match status" value="1"/>
</dbReference>
<keyword evidence="5" id="KW-0012">Acyltransferase</keyword>
<dbReference type="PANTHER" id="PTHR23416:SF23">
    <property type="entry name" value="ACETYLTRANSFERASE C18B11.09C-RELATED"/>
    <property type="match status" value="1"/>
</dbReference>
<dbReference type="Pfam" id="PF14602">
    <property type="entry name" value="Hexapep_2"/>
    <property type="match status" value="1"/>
</dbReference>
<evidence type="ECO:0000256" key="6">
    <source>
        <dbReference type="ARBA" id="ARBA00055587"/>
    </source>
</evidence>
<dbReference type="RefSeq" id="WP_092691915.1">
    <property type="nucleotide sequence ID" value="NZ_FOGU01000004.1"/>
</dbReference>
<evidence type="ECO:0000313" key="10">
    <source>
        <dbReference type="Proteomes" id="UP000198885"/>
    </source>
</evidence>
<evidence type="ECO:0000256" key="3">
    <source>
        <dbReference type="ARBA" id="ARBA00022679"/>
    </source>
</evidence>
<dbReference type="EMBL" id="FOGU01000004">
    <property type="protein sequence ID" value="SER98104.1"/>
    <property type="molecule type" value="Genomic_DNA"/>
</dbReference>
<evidence type="ECO:0000259" key="8">
    <source>
        <dbReference type="SMART" id="SM01266"/>
    </source>
</evidence>
<keyword evidence="2" id="KW-0536">Nodulation</keyword>
<name>A0A1H9TM70_9RHOB</name>